<evidence type="ECO:0000313" key="1">
    <source>
        <dbReference type="EMBL" id="OCT73789.1"/>
    </source>
</evidence>
<gene>
    <name evidence="1" type="ORF">XELAEV_18032753mg</name>
</gene>
<proteinExistence type="predicted"/>
<dbReference type="AlphaFoldDB" id="A0A974HDB3"/>
<evidence type="ECO:0000313" key="2">
    <source>
        <dbReference type="Proteomes" id="UP000694892"/>
    </source>
</evidence>
<sequence length="190" mass="21814">MGPSKVTVTMDGNHNKDGDLLTENWSKDEAEKLVHELIVQTLTETPKYMYLMSFNIKDALISDIKGNMGSSKVKETMDGNHNKDGDLLTENGIKDKAEKFVHELKVETLTETPKYMYLMSFNIKKPYVQPTGRELLHKAITGTQKTRKQPIKTAMTHIKYLLWCLSHPQQCPDIFPFMKIKSEVVDHEEE</sequence>
<dbReference type="Proteomes" id="UP000694892">
    <property type="component" value="Chromosome 6S"/>
</dbReference>
<organism evidence="1 2">
    <name type="scientific">Xenopus laevis</name>
    <name type="common">African clawed frog</name>
    <dbReference type="NCBI Taxonomy" id="8355"/>
    <lineage>
        <taxon>Eukaryota</taxon>
        <taxon>Metazoa</taxon>
        <taxon>Chordata</taxon>
        <taxon>Craniata</taxon>
        <taxon>Vertebrata</taxon>
        <taxon>Euteleostomi</taxon>
        <taxon>Amphibia</taxon>
        <taxon>Batrachia</taxon>
        <taxon>Anura</taxon>
        <taxon>Pipoidea</taxon>
        <taxon>Pipidae</taxon>
        <taxon>Xenopodinae</taxon>
        <taxon>Xenopus</taxon>
        <taxon>Xenopus</taxon>
    </lineage>
</organism>
<name>A0A974HDB3_XENLA</name>
<reference evidence="2" key="1">
    <citation type="journal article" date="2016" name="Nature">
        <title>Genome evolution in the allotetraploid frog Xenopus laevis.</title>
        <authorList>
            <person name="Session A.M."/>
            <person name="Uno Y."/>
            <person name="Kwon T."/>
            <person name="Chapman J.A."/>
            <person name="Toyoda A."/>
            <person name="Takahashi S."/>
            <person name="Fukui A."/>
            <person name="Hikosaka A."/>
            <person name="Suzuki A."/>
            <person name="Kondo M."/>
            <person name="van Heeringen S.J."/>
            <person name="Quigley I."/>
            <person name="Heinz S."/>
            <person name="Ogino H."/>
            <person name="Ochi H."/>
            <person name="Hellsten U."/>
            <person name="Lyons J.B."/>
            <person name="Simakov O."/>
            <person name="Putnam N."/>
            <person name="Stites J."/>
            <person name="Kuroki Y."/>
            <person name="Tanaka T."/>
            <person name="Michiue T."/>
            <person name="Watanabe M."/>
            <person name="Bogdanovic O."/>
            <person name="Lister R."/>
            <person name="Georgiou G."/>
            <person name="Paranjpe S.S."/>
            <person name="van Kruijsbergen I."/>
            <person name="Shu S."/>
            <person name="Carlson J."/>
            <person name="Kinoshita T."/>
            <person name="Ohta Y."/>
            <person name="Mawaribuchi S."/>
            <person name="Jenkins J."/>
            <person name="Grimwood J."/>
            <person name="Schmutz J."/>
            <person name="Mitros T."/>
            <person name="Mozaffari S.V."/>
            <person name="Suzuki Y."/>
            <person name="Haramoto Y."/>
            <person name="Yamamoto T.S."/>
            <person name="Takagi C."/>
            <person name="Heald R."/>
            <person name="Miller K."/>
            <person name="Haudenschild C."/>
            <person name="Kitzman J."/>
            <person name="Nakayama T."/>
            <person name="Izutsu Y."/>
            <person name="Robert J."/>
            <person name="Fortriede J."/>
            <person name="Burns K."/>
            <person name="Lotay V."/>
            <person name="Karimi K."/>
            <person name="Yasuoka Y."/>
            <person name="Dichmann D.S."/>
            <person name="Flajnik M.F."/>
            <person name="Houston D.W."/>
            <person name="Shendure J."/>
            <person name="DuPasquier L."/>
            <person name="Vize P.D."/>
            <person name="Zorn A.M."/>
            <person name="Ito M."/>
            <person name="Marcotte E.M."/>
            <person name="Wallingford J.B."/>
            <person name="Ito Y."/>
            <person name="Asashima M."/>
            <person name="Ueno N."/>
            <person name="Matsuda Y."/>
            <person name="Veenstra G.J."/>
            <person name="Fujiyama A."/>
            <person name="Harland R.M."/>
            <person name="Taira M."/>
            <person name="Rokhsar D.S."/>
        </authorList>
    </citation>
    <scope>NUCLEOTIDE SEQUENCE [LARGE SCALE GENOMIC DNA]</scope>
    <source>
        <strain evidence="2">J</strain>
    </source>
</reference>
<protein>
    <submittedName>
        <fullName evidence="1">Uncharacterized protein</fullName>
    </submittedName>
</protein>
<dbReference type="EMBL" id="CM004477">
    <property type="protein sequence ID" value="OCT73789.1"/>
    <property type="molecule type" value="Genomic_DNA"/>
</dbReference>
<accession>A0A974HDB3</accession>